<protein>
    <submittedName>
        <fullName evidence="3">Unannotated protein</fullName>
    </submittedName>
</protein>
<reference evidence="3" key="1">
    <citation type="submission" date="2020-05" db="EMBL/GenBank/DDBJ databases">
        <authorList>
            <person name="Chiriac C."/>
            <person name="Salcher M."/>
            <person name="Ghai R."/>
            <person name="Kavagutti S V."/>
        </authorList>
    </citation>
    <scope>NUCLEOTIDE SEQUENCE</scope>
</reference>
<name>A0A6J7IQ88_9ZZZZ</name>
<feature type="region of interest" description="Disordered" evidence="1">
    <location>
        <begin position="150"/>
        <end position="176"/>
    </location>
</feature>
<evidence type="ECO:0000313" key="3">
    <source>
        <dbReference type="EMBL" id="CAB4932866.1"/>
    </source>
</evidence>
<feature type="domain" description="SnoaL-like" evidence="2">
    <location>
        <begin position="17"/>
        <end position="138"/>
    </location>
</feature>
<dbReference type="InterPro" id="IPR032710">
    <property type="entry name" value="NTF2-like_dom_sf"/>
</dbReference>
<evidence type="ECO:0000256" key="1">
    <source>
        <dbReference type="SAM" id="MobiDB-lite"/>
    </source>
</evidence>
<evidence type="ECO:0000259" key="2">
    <source>
        <dbReference type="Pfam" id="PF13577"/>
    </source>
</evidence>
<dbReference type="SUPFAM" id="SSF54427">
    <property type="entry name" value="NTF2-like"/>
    <property type="match status" value="1"/>
</dbReference>
<dbReference type="EMBL" id="CAFBNB010000135">
    <property type="protein sequence ID" value="CAB4932866.1"/>
    <property type="molecule type" value="Genomic_DNA"/>
</dbReference>
<dbReference type="AlphaFoldDB" id="A0A6J7IQ88"/>
<gene>
    <name evidence="3" type="ORF">UFOPK3720_00803</name>
</gene>
<accession>A0A6J7IQ88</accession>
<dbReference type="Gene3D" id="3.10.450.50">
    <property type="match status" value="1"/>
</dbReference>
<dbReference type="InterPro" id="IPR037401">
    <property type="entry name" value="SnoaL-like"/>
</dbReference>
<organism evidence="3">
    <name type="scientific">freshwater metagenome</name>
    <dbReference type="NCBI Taxonomy" id="449393"/>
    <lineage>
        <taxon>unclassified sequences</taxon>
        <taxon>metagenomes</taxon>
        <taxon>ecological metagenomes</taxon>
    </lineage>
</organism>
<sequence length="176" mass="19981">MFTTEGSAGGMRVDPGELADREAIREVAFRYARGVDRLDAEVMRSAYWPEATDDHGRFSGNGWEFVDRVMATHGRWRATMHCNMNHSIEFDAGGRSARGEISNLTYLLPDDDSPWSLWVGRYLDRYEKRGDEWRIIHRVCVHTGTTTLPSSPMAMDPSVFRQGSFDRPDPGRLLGP</sequence>
<dbReference type="Pfam" id="PF13577">
    <property type="entry name" value="SnoaL_4"/>
    <property type="match status" value="1"/>
</dbReference>
<proteinExistence type="predicted"/>